<comment type="caution">
    <text evidence="7">The sequence shown here is derived from an EMBL/GenBank/DDBJ whole genome shotgun (WGS) entry which is preliminary data.</text>
</comment>
<evidence type="ECO:0000256" key="4">
    <source>
        <dbReference type="ARBA" id="ARBA00047388"/>
    </source>
</evidence>
<evidence type="ECO:0000256" key="3">
    <source>
        <dbReference type="ARBA" id="ARBA00026178"/>
    </source>
</evidence>
<dbReference type="InterPro" id="IPR036249">
    <property type="entry name" value="Thioredoxin-like_sf"/>
</dbReference>
<dbReference type="Pfam" id="PF13905">
    <property type="entry name" value="Thioredoxin_8"/>
    <property type="match status" value="2"/>
</dbReference>
<dbReference type="PANTHER" id="PTHR46472:SF1">
    <property type="entry name" value="NUCLEOREDOXIN"/>
    <property type="match status" value="1"/>
</dbReference>
<gene>
    <name evidence="7" type="primary">nxn</name>
    <name evidence="7" type="ORF">AWC38_SpisGene11537</name>
</gene>
<dbReference type="GO" id="GO:0004791">
    <property type="term" value="F:thioredoxin-disulfide reductase (NADPH) activity"/>
    <property type="evidence" value="ECO:0007669"/>
    <property type="project" value="InterPro"/>
</dbReference>
<feature type="domain" description="Thioredoxin" evidence="6">
    <location>
        <begin position="1"/>
        <end position="161"/>
    </location>
</feature>
<dbReference type="PROSITE" id="PS51352">
    <property type="entry name" value="THIOREDOXIN_2"/>
    <property type="match status" value="1"/>
</dbReference>
<dbReference type="AlphaFoldDB" id="A0A2B4S5L1"/>
<dbReference type="GO" id="GO:0005634">
    <property type="term" value="C:nucleus"/>
    <property type="evidence" value="ECO:0007669"/>
    <property type="project" value="TreeGrafter"/>
</dbReference>
<accession>A0A2B4S5L1</accession>
<comment type="catalytic activity">
    <reaction evidence="5">
        <text>[protein]-dithiol + NADP(+) = [protein]-disulfide + NADPH + H(+)</text>
        <dbReference type="Rhea" id="RHEA:18753"/>
        <dbReference type="Rhea" id="RHEA-COMP:10593"/>
        <dbReference type="Rhea" id="RHEA-COMP:10594"/>
        <dbReference type="ChEBI" id="CHEBI:15378"/>
        <dbReference type="ChEBI" id="CHEBI:29950"/>
        <dbReference type="ChEBI" id="CHEBI:50058"/>
        <dbReference type="ChEBI" id="CHEBI:57783"/>
        <dbReference type="ChEBI" id="CHEBI:58349"/>
        <dbReference type="EC" id="1.8.1.8"/>
    </reaction>
</comment>
<sequence length="429" mass="48861">MAEAFKRLLGEKLQGQGANEVSTESICGEGKVVGLYFSAHWCPPCRGFTPKLAQFYEKYHSEKNFEVVFVSSDKNESEWQEYYKEMPWLALPYTDRTRKETLSSKFKVQGIPTLVILDGKDGKLITDKGRVMVTEDQQAKNFPWRPKGLADLMKDVKLVNNKKEEKSFADLAGKVFGLYFSAHWVCNGWYMYIKHGVCPPCRGFTPQLIETYKKVQEKGKAFEIIFVSSDRSEEGYNDYFKDMPWLSIGFDAEKKQELTQVFGVQGIPTLILFDEKHKIISSNGRNVVSADPEGEQFPWKLKPLNVIDELTVCTVNDEKCLIYFTDGEEASIQSAKEIIQPVAEHCIQVAEGIDENPPLFFFYTKGDETSDSLRDFLALPEEEDNILVILDIPSQQVYMSEAEVLTKEVVEAFVNNFLDGKLKGRSLRG</sequence>
<dbReference type="GO" id="GO:0031397">
    <property type="term" value="P:negative regulation of protein ubiquitination"/>
    <property type="evidence" value="ECO:0007669"/>
    <property type="project" value="TreeGrafter"/>
</dbReference>
<dbReference type="GO" id="GO:0030178">
    <property type="term" value="P:negative regulation of Wnt signaling pathway"/>
    <property type="evidence" value="ECO:0007669"/>
    <property type="project" value="TreeGrafter"/>
</dbReference>
<comment type="similarity">
    <text evidence="2">Belongs to the nucleoredoxin family.</text>
</comment>
<comment type="catalytic activity">
    <reaction evidence="4">
        <text>[protein]-dithiol + NAD(+) = [protein]-disulfide + NADH + H(+)</text>
        <dbReference type="Rhea" id="RHEA:18749"/>
        <dbReference type="Rhea" id="RHEA-COMP:10593"/>
        <dbReference type="Rhea" id="RHEA-COMP:10594"/>
        <dbReference type="ChEBI" id="CHEBI:15378"/>
        <dbReference type="ChEBI" id="CHEBI:29950"/>
        <dbReference type="ChEBI" id="CHEBI:50058"/>
        <dbReference type="ChEBI" id="CHEBI:57540"/>
        <dbReference type="ChEBI" id="CHEBI:57945"/>
        <dbReference type="EC" id="1.8.1.8"/>
    </reaction>
</comment>
<dbReference type="EMBL" id="LSMT01000193">
    <property type="protein sequence ID" value="PFX23887.1"/>
    <property type="molecule type" value="Genomic_DNA"/>
</dbReference>
<evidence type="ECO:0000259" key="6">
    <source>
        <dbReference type="PROSITE" id="PS51352"/>
    </source>
</evidence>
<evidence type="ECO:0000256" key="2">
    <source>
        <dbReference type="ARBA" id="ARBA00025782"/>
    </source>
</evidence>
<proteinExistence type="inferred from homology"/>
<keyword evidence="8" id="KW-1185">Reference proteome</keyword>
<reference evidence="8" key="1">
    <citation type="journal article" date="2017" name="bioRxiv">
        <title>Comparative analysis of the genomes of Stylophora pistillata and Acropora digitifera provides evidence for extensive differences between species of corals.</title>
        <authorList>
            <person name="Voolstra C.R."/>
            <person name="Li Y."/>
            <person name="Liew Y.J."/>
            <person name="Baumgarten S."/>
            <person name="Zoccola D."/>
            <person name="Flot J.-F."/>
            <person name="Tambutte S."/>
            <person name="Allemand D."/>
            <person name="Aranda M."/>
        </authorList>
    </citation>
    <scope>NUCLEOTIDE SEQUENCE [LARGE SCALE GENOMIC DNA]</scope>
</reference>
<dbReference type="EC" id="1.8.1.8" evidence="1"/>
<dbReference type="InterPro" id="IPR013766">
    <property type="entry name" value="Thioredoxin_domain"/>
</dbReference>
<dbReference type="Gene3D" id="3.40.30.10">
    <property type="entry name" value="Glutaredoxin"/>
    <property type="match status" value="3"/>
</dbReference>
<dbReference type="SUPFAM" id="SSF52833">
    <property type="entry name" value="Thioredoxin-like"/>
    <property type="match status" value="2"/>
</dbReference>
<dbReference type="InterPro" id="IPR012336">
    <property type="entry name" value="Thioredoxin-like_fold"/>
</dbReference>
<protein>
    <recommendedName>
        <fullName evidence="3">Nucleoredoxin</fullName>
        <ecNumber evidence="1">1.8.1.8</ecNumber>
    </recommendedName>
</protein>
<evidence type="ECO:0000313" key="8">
    <source>
        <dbReference type="Proteomes" id="UP000225706"/>
    </source>
</evidence>
<dbReference type="PANTHER" id="PTHR46472">
    <property type="entry name" value="NUCLEOREDOXIN"/>
    <property type="match status" value="1"/>
</dbReference>
<evidence type="ECO:0000256" key="5">
    <source>
        <dbReference type="ARBA" id="ARBA00047804"/>
    </source>
</evidence>
<organism evidence="7 8">
    <name type="scientific">Stylophora pistillata</name>
    <name type="common">Smooth cauliflower coral</name>
    <dbReference type="NCBI Taxonomy" id="50429"/>
    <lineage>
        <taxon>Eukaryota</taxon>
        <taxon>Metazoa</taxon>
        <taxon>Cnidaria</taxon>
        <taxon>Anthozoa</taxon>
        <taxon>Hexacorallia</taxon>
        <taxon>Scleractinia</taxon>
        <taxon>Astrocoeniina</taxon>
        <taxon>Pocilloporidae</taxon>
        <taxon>Stylophora</taxon>
    </lineage>
</organism>
<dbReference type="Proteomes" id="UP000225706">
    <property type="component" value="Unassembled WGS sequence"/>
</dbReference>
<name>A0A2B4S5L1_STYPI</name>
<dbReference type="InterPro" id="IPR045870">
    <property type="entry name" value="TryX_NRX_thioredoxin_dom"/>
</dbReference>
<dbReference type="CDD" id="cd03009">
    <property type="entry name" value="TryX_like_TryX_NRX"/>
    <property type="match status" value="1"/>
</dbReference>
<evidence type="ECO:0000256" key="1">
    <source>
        <dbReference type="ARBA" id="ARBA00012612"/>
    </source>
</evidence>
<dbReference type="OrthoDB" id="189920at2759"/>
<dbReference type="STRING" id="50429.A0A2B4S5L1"/>
<evidence type="ECO:0000313" key="7">
    <source>
        <dbReference type="EMBL" id="PFX23887.1"/>
    </source>
</evidence>